<feature type="region of interest" description="Disordered" evidence="1">
    <location>
        <begin position="350"/>
        <end position="370"/>
    </location>
</feature>
<evidence type="ECO:0000313" key="2">
    <source>
        <dbReference type="EMBL" id="CAE6965539.1"/>
    </source>
</evidence>
<evidence type="ECO:0008006" key="4">
    <source>
        <dbReference type="Google" id="ProtNLM"/>
    </source>
</evidence>
<proteinExistence type="predicted"/>
<accession>A0A812HYU3</accession>
<dbReference type="Gene3D" id="3.60.10.10">
    <property type="entry name" value="Endonuclease/exonuclease/phosphatase"/>
    <property type="match status" value="1"/>
</dbReference>
<dbReference type="Proteomes" id="UP000604046">
    <property type="component" value="Unassembled WGS sequence"/>
</dbReference>
<dbReference type="EMBL" id="CAJNDS010000120">
    <property type="protein sequence ID" value="CAE6965539.1"/>
    <property type="molecule type" value="Genomic_DNA"/>
</dbReference>
<sequence length="2080" mass="231528">MAESSAPSSDSDDEDSPLVGHCRSNIHVGKRRNLRIAGSCIGDDVKWIGNKVTRVVSLQAGGVGRDKLQWARYWAECAAELGADIFVLSETRVGTDAGHAQAVAGMRDDYVGKWTQVDKDQDGRAVAGTLLLQDGSTLRVVGVYGPTGATTPNFDQDPWGLEQEHRLKEFLELQKDISTHAVSLLIVAGDLNSYTSPELDRWGGPRHLRTGSVAMKLQDLGLQDCFRARHPELRAYTFYTRQDTASRLDHIWILGSVGGGSRLLNASIIWRWLRRTDHDPVVVDIQQSLPTIPSPGSSEAGGNWRRLVRASLGPDACSLQRNIEEAMMPHRSTLSKAMADVRNASRLALSDTGGPSSPLHQMAEPAGLPDARSPALRCALTHASKLLTQCMQNSLPTLANGTDYKARRARTSWDAVLQQLRQLRHLLSQADPGPALPGQLKESLDRANSLWKSCQQLTDALRHNTPSEATKTARVRLGDWDLHDSSPHVWADGLVGVAPEALAQWTPNTTSRCSRSSASLSPLPTLEWRCAPVCRRSRTEALQQVREWSTAARSSQTECQRQQSKELGLERRRSLHQSDLKTWARFLRKPQEQLEYAPEWFEKEGRKRRPSSAKEALEGAAQEWQRLFNSPANPWSHPCFKEWRDLAGNRRGSLNFQCLADSLMSDALAPMARAILEPGPWRLIRWRGADLRFLSQRSVALNGWIVSHTDGTWRLCRPGPCAGQSLDIKCIGKFPPAEWTMDHFWTHRQRDLELFFVALAPNQFADISVLQPTSDAERQYWARKMRWSRPGRSGLKLAFLPLFPQWIRDLFWELLDTQRQLALVTEDNKRALQINLPKSTGGWRPLTMMEESFKAIEGPVTSRLSAGRARLPLGDFYSLTNLAYERRQSATADVLYTDCIVTEDAMRTGAPFVRIPSDYEKFFNSVEFVEIDAMQLARGTPDMARRFFTDAFQGISVAIQTRWGETPDVEYQRGVPQGTISSPELSKPAQEPILRMREASTAQYQTRHGARAGVTAYADDAQHYGAGVRQLPRILRELGHGSLVSAVGFSWPKFSVYASDYDDMVETPWALEHGVETDGVAVTGYDIWTGREIIAKLPRSHADQGEKLLGKRGTISDKHTLAAQDTLDKLVRLRHKLSFLMCEWDEIAMAFQLIGRGILSYAPLIGIPAPQSLHDQDTELQLLILARLQVRSTAERMSLLAPRGIGGVQLPSMVESMVSAVASDLLTTLNGCTQASSLARAELREAMSLPSAQVSQYSGILANSLRFLAGYGFYLTVSTDRLVSRVLDQLRLAAGSPAAQMVGGMDADGHRRGAVYCRDWAVECQLHHRSPRDDLFPDEDWRSEAWTRPWAAHVDDRSGFLDARVPPGPADLDFALYGDGGHQASGRTTFSCQARSFGSGDAYFSSTASLTAQVKGKLPRRYGYEHTGIHEAELLAMLASLRWRLPNTWNLVVVDCSSLGSALRVTCDGQATDLLSHCGIPMLARLCRIMLELKASWTGKSPEPAWKLHQSRFPQDWNLQLAGKWMCRIMFSGPGLVGLDVKCGLPHWWSFAFVVLDGRRVGSPIRATTRQLLRTQAAAEWRLRKVQGKLAMQAEEAFSPALDMRFFVRAEVPSRFARWLLPEDADRNTIDLSRMLYRCHRAIGGSWTEQLKTDVSLARLAQAWAHTHRQSSPRLCPLCVQEAGTPRHAIMTCEALRPLSDKLRHLIPPPSAEDLDRWPILAAWRWMVELPARHALLSQVEPALKVVTLLLLGLRRLRAECAKRIKSWKELQLIAEQQLLPVQIPPAPPPGAADQRAPTVLDGWIASDNAQQTLRELRWKAPSPSVLLARLRAEVPACRLSEERAVLRMASAGVPVTTSGHISWGGVWPSLTDLYSALHTLCHCDTEPPLAIAGCWTCGEFSCPGLPSHVHVFGAKPKQRIPCRNCGQMIHEIRTCTWNRGANPLYASSAVGAPTLCPDCVWVLREAILNMPRPPAAPATEPGLLDHLQAAANAVCPGAGANTFLANTGNRQRVRRWCLRHLTLGWTAYRIILSEARAHFTGVETPDPLLRAALDYWCRREAAQQCCLHGVLHFRLRPET</sequence>
<evidence type="ECO:0000313" key="3">
    <source>
        <dbReference type="Proteomes" id="UP000604046"/>
    </source>
</evidence>
<name>A0A812HYU3_9DINO</name>
<keyword evidence="3" id="KW-1185">Reference proteome</keyword>
<protein>
    <recommendedName>
        <fullName evidence="4">Reverse transcriptase domain-containing protein</fullName>
    </recommendedName>
</protein>
<dbReference type="SUPFAM" id="SSF56219">
    <property type="entry name" value="DNase I-like"/>
    <property type="match status" value="1"/>
</dbReference>
<evidence type="ECO:0000256" key="1">
    <source>
        <dbReference type="SAM" id="MobiDB-lite"/>
    </source>
</evidence>
<gene>
    <name evidence="2" type="ORF">SNAT2548_LOCUS2155</name>
</gene>
<reference evidence="2" key="1">
    <citation type="submission" date="2021-02" db="EMBL/GenBank/DDBJ databases">
        <authorList>
            <person name="Dougan E. K."/>
            <person name="Rhodes N."/>
            <person name="Thang M."/>
            <person name="Chan C."/>
        </authorList>
    </citation>
    <scope>NUCLEOTIDE SEQUENCE</scope>
</reference>
<comment type="caution">
    <text evidence="2">The sequence shown here is derived from an EMBL/GenBank/DDBJ whole genome shotgun (WGS) entry which is preliminary data.</text>
</comment>
<organism evidence="2 3">
    <name type="scientific">Symbiodinium natans</name>
    <dbReference type="NCBI Taxonomy" id="878477"/>
    <lineage>
        <taxon>Eukaryota</taxon>
        <taxon>Sar</taxon>
        <taxon>Alveolata</taxon>
        <taxon>Dinophyceae</taxon>
        <taxon>Suessiales</taxon>
        <taxon>Symbiodiniaceae</taxon>
        <taxon>Symbiodinium</taxon>
    </lineage>
</organism>
<dbReference type="InterPro" id="IPR036691">
    <property type="entry name" value="Endo/exonu/phosph_ase_sf"/>
</dbReference>